<dbReference type="STRING" id="1560201.NG42_18200"/>
<dbReference type="RefSeq" id="WP_052901791.1">
    <property type="nucleotide sequence ID" value="NZ_JRXE01000029.1"/>
</dbReference>
<keyword evidence="3 5" id="KW-1133">Transmembrane helix</keyword>
<feature type="transmembrane region" description="Helical" evidence="5">
    <location>
        <begin position="337"/>
        <end position="361"/>
    </location>
</feature>
<evidence type="ECO:0000259" key="6">
    <source>
        <dbReference type="Pfam" id="PF04932"/>
    </source>
</evidence>
<dbReference type="PATRIC" id="fig|1560201.3.peg.3853"/>
<evidence type="ECO:0000256" key="3">
    <source>
        <dbReference type="ARBA" id="ARBA00022989"/>
    </source>
</evidence>
<feature type="transmembrane region" description="Helical" evidence="5">
    <location>
        <begin position="95"/>
        <end position="114"/>
    </location>
</feature>
<protein>
    <recommendedName>
        <fullName evidence="6">O-antigen ligase-related domain-containing protein</fullName>
    </recommendedName>
</protein>
<evidence type="ECO:0000313" key="9">
    <source>
        <dbReference type="Proteomes" id="UP000036851"/>
    </source>
</evidence>
<dbReference type="AlphaFoldDB" id="A0A0L7TDI6"/>
<name>A0A0L7TDI6_9GAMM</name>
<feature type="transmembrane region" description="Helical" evidence="5">
    <location>
        <begin position="368"/>
        <end position="386"/>
    </location>
</feature>
<accession>A0A0L7TDI6</accession>
<evidence type="ECO:0000313" key="7">
    <source>
        <dbReference type="EMBL" id="KOC88002.1"/>
    </source>
</evidence>
<comment type="caution">
    <text evidence="8">The sequence shown here is derived from an EMBL/GenBank/DDBJ whole genome shotgun (WGS) entry which is preliminary data.</text>
</comment>
<feature type="transmembrane region" description="Helical" evidence="5">
    <location>
        <begin position="234"/>
        <end position="253"/>
    </location>
</feature>
<feature type="transmembrane region" description="Helical" evidence="5">
    <location>
        <begin position="63"/>
        <end position="83"/>
    </location>
</feature>
<sequence length="415" mass="47698">MSLPGPLKDYRRVLFYTVLLLVLLSNLTMFYSVKSAKVSFYWAFYFSMLGVICDFHRLQRRHWWIIAPMVLLGISDLIWFGWIYIGNPDFDEFNAYLNTGKRLILAAVIGYYLLSVMPKYHQISRTVIKVALILTFIIASGVGIYQDLYMTGRVDFFLGRATNAAYDYSILSAALIFLLVYENVNRRTMLCSLVIFAVSYYIIFQTGTRNVMATYPLLIIFVGIVKLRHLGFKPLIFILLSIGVVTTLSYQHVIKPKFETTINEFKRYEATNGNEHGSLTSRLAMWSIGKSLIHDHPLGNSLEERWRYAQDYVKRNNADESALRFVNVHLHNEVIEVASLMGVQGALVLLFFYFSLLGYAYYTRNPPLFAIMMGIIVCGLTDVLFASREQTIMLSLLIISVVVWHNDRLPGTHRK</sequence>
<reference evidence="9 10" key="1">
    <citation type="journal article" date="2015" name="Int. J. Syst. Evol. Microbiol.">
        <title>Erwinia iniecta sp. nov., isolated from Russian wheat aphids (Diuraphis noxia).</title>
        <authorList>
            <person name="Campillo T."/>
            <person name="Luna E."/>
            <person name="Portier P."/>
            <person name="Fischer-Le Saux M."/>
            <person name="Lapitan N."/>
            <person name="Tisserat N.A."/>
            <person name="Leach J.E."/>
        </authorList>
    </citation>
    <scope>NUCLEOTIDE SEQUENCE [LARGE SCALE GENOMIC DNA]</scope>
    <source>
        <strain evidence="7 10">B120</strain>
        <strain evidence="8 9">B149</strain>
    </source>
</reference>
<evidence type="ECO:0000313" key="10">
    <source>
        <dbReference type="Proteomes" id="UP000037088"/>
    </source>
</evidence>
<gene>
    <name evidence="7" type="ORF">NG42_18200</name>
    <name evidence="8" type="ORF">NG43_10890</name>
</gene>
<dbReference type="Pfam" id="PF04932">
    <property type="entry name" value="Wzy_C"/>
    <property type="match status" value="1"/>
</dbReference>
<evidence type="ECO:0000256" key="4">
    <source>
        <dbReference type="ARBA" id="ARBA00023136"/>
    </source>
</evidence>
<evidence type="ECO:0000256" key="2">
    <source>
        <dbReference type="ARBA" id="ARBA00022692"/>
    </source>
</evidence>
<comment type="subcellular location">
    <subcellularLocation>
        <location evidence="1">Membrane</location>
        <topology evidence="1">Multi-pass membrane protein</topology>
    </subcellularLocation>
</comment>
<dbReference type="PANTHER" id="PTHR37422">
    <property type="entry name" value="TEICHURONIC ACID BIOSYNTHESIS PROTEIN TUAE"/>
    <property type="match status" value="1"/>
</dbReference>
<dbReference type="GO" id="GO:0016020">
    <property type="term" value="C:membrane"/>
    <property type="evidence" value="ECO:0007669"/>
    <property type="project" value="UniProtKB-SubCell"/>
</dbReference>
<feature type="transmembrane region" description="Helical" evidence="5">
    <location>
        <begin position="39"/>
        <end position="56"/>
    </location>
</feature>
<feature type="transmembrane region" description="Helical" evidence="5">
    <location>
        <begin position="165"/>
        <end position="181"/>
    </location>
</feature>
<evidence type="ECO:0000313" key="8">
    <source>
        <dbReference type="EMBL" id="KOC93316.1"/>
    </source>
</evidence>
<keyword evidence="4 5" id="KW-0472">Membrane</keyword>
<organism evidence="8 9">
    <name type="scientific">Winslowiella iniecta</name>
    <dbReference type="NCBI Taxonomy" id="1560201"/>
    <lineage>
        <taxon>Bacteria</taxon>
        <taxon>Pseudomonadati</taxon>
        <taxon>Pseudomonadota</taxon>
        <taxon>Gammaproteobacteria</taxon>
        <taxon>Enterobacterales</taxon>
        <taxon>Erwiniaceae</taxon>
        <taxon>Winslowiella</taxon>
    </lineage>
</organism>
<dbReference type="EMBL" id="JRXE01000029">
    <property type="protein sequence ID" value="KOC88002.1"/>
    <property type="molecule type" value="Genomic_DNA"/>
</dbReference>
<keyword evidence="2 5" id="KW-0812">Transmembrane</keyword>
<dbReference type="InterPro" id="IPR007016">
    <property type="entry name" value="O-antigen_ligase-rel_domated"/>
</dbReference>
<feature type="transmembrane region" description="Helical" evidence="5">
    <location>
        <begin position="126"/>
        <end position="145"/>
    </location>
</feature>
<feature type="transmembrane region" description="Helical" evidence="5">
    <location>
        <begin position="188"/>
        <end position="204"/>
    </location>
</feature>
<dbReference type="Proteomes" id="UP000036851">
    <property type="component" value="Unassembled WGS sequence"/>
</dbReference>
<feature type="domain" description="O-antigen ligase-related" evidence="6">
    <location>
        <begin position="196"/>
        <end position="350"/>
    </location>
</feature>
<keyword evidence="10" id="KW-1185">Reference proteome</keyword>
<evidence type="ECO:0000256" key="5">
    <source>
        <dbReference type="SAM" id="Phobius"/>
    </source>
</evidence>
<dbReference type="OrthoDB" id="6502028at2"/>
<feature type="transmembrane region" description="Helical" evidence="5">
    <location>
        <begin position="12"/>
        <end position="33"/>
    </location>
</feature>
<evidence type="ECO:0000256" key="1">
    <source>
        <dbReference type="ARBA" id="ARBA00004141"/>
    </source>
</evidence>
<dbReference type="PANTHER" id="PTHR37422:SF17">
    <property type="entry name" value="O-ANTIGEN LIGASE"/>
    <property type="match status" value="1"/>
</dbReference>
<feature type="transmembrane region" description="Helical" evidence="5">
    <location>
        <begin position="210"/>
        <end position="227"/>
    </location>
</feature>
<dbReference type="Proteomes" id="UP000037088">
    <property type="component" value="Unassembled WGS sequence"/>
</dbReference>
<proteinExistence type="predicted"/>
<dbReference type="InterPro" id="IPR051533">
    <property type="entry name" value="WaaL-like"/>
</dbReference>
<dbReference type="EMBL" id="JRXF01000015">
    <property type="protein sequence ID" value="KOC93316.1"/>
    <property type="molecule type" value="Genomic_DNA"/>
</dbReference>